<dbReference type="PANTHER" id="PTHR33936:SF25">
    <property type="entry name" value="C2H2-TYPE DOMAIN-CONTAINING PROTEIN"/>
    <property type="match status" value="1"/>
</dbReference>
<dbReference type="InterPro" id="IPR052797">
    <property type="entry name" value="RegFact_GeneExpr_CellDeath"/>
</dbReference>
<dbReference type="SMART" id="SM00355">
    <property type="entry name" value="ZnF_C2H2"/>
    <property type="match status" value="2"/>
</dbReference>
<sequence>MDSIYQSTTSRSLQSTSTSSEFVSGACHLCSKIFKNVKLRNRHIKRIHKIDVSIKKIDHIVCPLCEQETSLQTHENLRKHIKENHQVSIELITLEFSSKQEYETWKDMQKIETSYATSRTVNAKEHKILYYECNRSDTYGYKPHSKIRTEKSGGSIRIKGVCPSRLICKLTNQGQVSVSYWKTHAGHKEELRAIHLSKAEEKTIEEKLMAGVPPSRILQDSRKLEKPQLDRLALLTSQDLANLSKKYNVHKKRDQNDMVATTLKVQEWNANNKNYAFLFKKEGEEHDVLRKEDFAIGFMNKIMEDKLRKFPKIICMDGTHGTNKRRMDLTIMLVKDDRNAGFPVAFLLSNRLDQQVQEVFLDALKNKMKTEIQAEHFMSDDENKYYNAWVKIMGNEPNRLLCTWHVVKNWNIQGKKKFHDPTLKKEMKTELRQIITETDVDTFNELCRNYLIKLQNANETEFFDYLREYYLKDLKRIKMWAHCYRRNSGINTNMAIESLNNLLKTNYLKRNGRVGIEKLLDTIDELVETKMWKRIVDMKRPNANNYQDRTIMKSHRGAERNKKKMKVTKNVAVYGQYQVTSLKDPSLLQNVTLSQVCESECKLLFCRVCKICMHRYQCDCTVYEVKNTLCQHVHLVRMYEESVGTNSVLDDAARCLGESSIIKSNHEEEINEFIREKLEQTNETQEKTKGSLELQNEIENEMEALKNEMEALKNEMEDLDDTSLTKLRDELRRIRRTMQVTKLKAKENCQENAKNIMTKRKMEKQEYFPSKKKKITDKH</sequence>
<dbReference type="InterPro" id="IPR013087">
    <property type="entry name" value="Znf_C2H2_type"/>
</dbReference>
<feature type="compositionally biased region" description="Basic residues" evidence="1">
    <location>
        <begin position="770"/>
        <end position="779"/>
    </location>
</feature>
<protein>
    <recommendedName>
        <fullName evidence="2">C2H2-type domain-containing protein</fullName>
    </recommendedName>
</protein>
<dbReference type="Pfam" id="PF21056">
    <property type="entry name" value="ZSWIM1-3_RNaseH-like"/>
    <property type="match status" value="1"/>
</dbReference>
<accession>A0ABM5KSS7</accession>
<keyword evidence="4" id="KW-1185">Reference proteome</keyword>
<dbReference type="EnsemblMetazoa" id="XM_050657290.1">
    <property type="protein sequence ID" value="XP_050513247.1"/>
    <property type="gene ID" value="LOC126888863"/>
</dbReference>
<dbReference type="RefSeq" id="XP_050513247.1">
    <property type="nucleotide sequence ID" value="XM_050657290.1"/>
</dbReference>
<proteinExistence type="predicted"/>
<reference evidence="3" key="1">
    <citation type="submission" date="2025-05" db="UniProtKB">
        <authorList>
            <consortium name="EnsemblMetazoa"/>
        </authorList>
    </citation>
    <scope>IDENTIFICATION</scope>
</reference>
<evidence type="ECO:0000313" key="4">
    <source>
        <dbReference type="Proteomes" id="UP001652700"/>
    </source>
</evidence>
<evidence type="ECO:0000259" key="2">
    <source>
        <dbReference type="PROSITE" id="PS00028"/>
    </source>
</evidence>
<feature type="domain" description="C2H2-type" evidence="2">
    <location>
        <begin position="27"/>
        <end position="48"/>
    </location>
</feature>
<organism evidence="3 4">
    <name type="scientific">Diabrotica virgifera virgifera</name>
    <name type="common">western corn rootworm</name>
    <dbReference type="NCBI Taxonomy" id="50390"/>
    <lineage>
        <taxon>Eukaryota</taxon>
        <taxon>Metazoa</taxon>
        <taxon>Ecdysozoa</taxon>
        <taxon>Arthropoda</taxon>
        <taxon>Hexapoda</taxon>
        <taxon>Insecta</taxon>
        <taxon>Pterygota</taxon>
        <taxon>Neoptera</taxon>
        <taxon>Endopterygota</taxon>
        <taxon>Coleoptera</taxon>
        <taxon>Polyphaga</taxon>
        <taxon>Cucujiformia</taxon>
        <taxon>Chrysomeloidea</taxon>
        <taxon>Chrysomelidae</taxon>
        <taxon>Galerucinae</taxon>
        <taxon>Diabroticina</taxon>
        <taxon>Diabroticites</taxon>
        <taxon>Diabrotica</taxon>
    </lineage>
</organism>
<name>A0ABM5KSS7_DIAVI</name>
<feature type="region of interest" description="Disordered" evidence="1">
    <location>
        <begin position="760"/>
        <end position="779"/>
    </location>
</feature>
<dbReference type="InterPro" id="IPR048324">
    <property type="entry name" value="ZSWIM1-3_RNaseH-like"/>
</dbReference>
<evidence type="ECO:0000313" key="3">
    <source>
        <dbReference type="EnsemblMetazoa" id="XP_050513247.1"/>
    </source>
</evidence>
<dbReference type="PROSITE" id="PS00028">
    <property type="entry name" value="ZINC_FINGER_C2H2_1"/>
    <property type="match status" value="1"/>
</dbReference>
<dbReference type="Proteomes" id="UP001652700">
    <property type="component" value="Unplaced"/>
</dbReference>
<dbReference type="PANTHER" id="PTHR33936">
    <property type="entry name" value="PROTEIN CBG17840"/>
    <property type="match status" value="1"/>
</dbReference>
<dbReference type="GeneID" id="126888863"/>
<evidence type="ECO:0000256" key="1">
    <source>
        <dbReference type="SAM" id="MobiDB-lite"/>
    </source>
</evidence>